<protein>
    <recommendedName>
        <fullName evidence="5">Coiled-coil protein</fullName>
    </recommendedName>
</protein>
<accession>A0A098GHW1</accession>
<evidence type="ECO:0000313" key="2">
    <source>
        <dbReference type="EMBL" id="SCY75359.1"/>
    </source>
</evidence>
<reference evidence="1" key="2">
    <citation type="submission" date="2014-09" db="EMBL/GenBank/DDBJ databases">
        <authorList>
            <person name="GOMEZ-VALERO Laura"/>
        </authorList>
    </citation>
    <scope>NUCLEOTIDE SEQUENCE</scope>
    <source>
        <strain evidence="1">ATCC33218</strain>
    </source>
</reference>
<dbReference type="AlphaFoldDB" id="A0A098GHW1"/>
<dbReference type="Proteomes" id="UP000032414">
    <property type="component" value="Chromosome I"/>
</dbReference>
<dbReference type="STRING" id="451.B6N58_02085"/>
<keyword evidence="4" id="KW-1185">Reference proteome</keyword>
<name>A0A098GHW1_LEGMI</name>
<evidence type="ECO:0008006" key="5">
    <source>
        <dbReference type="Google" id="ProtNLM"/>
    </source>
</evidence>
<dbReference type="HOGENOM" id="CLU_2058440_0_0_6"/>
<gene>
    <name evidence="1" type="ORF">LMI_2830</name>
    <name evidence="2" type="ORF">SAMN02982997_02782</name>
</gene>
<sequence>MVETQSGKPFLFINAVDKDLHDNILRLDQKLKGFLAEINVKLEAIDGDELELKEERKEQLLLLSEEIKKAISGIKNLVNTVLEDGLTSSEFAEMNRENLDSLREGFKQSLEKISKMREEF</sequence>
<dbReference type="KEGG" id="tmc:LMI_2830"/>
<organism evidence="1 3">
    <name type="scientific">Legionella micdadei</name>
    <name type="common">Tatlockia micdadei</name>
    <dbReference type="NCBI Taxonomy" id="451"/>
    <lineage>
        <taxon>Bacteria</taxon>
        <taxon>Pseudomonadati</taxon>
        <taxon>Pseudomonadota</taxon>
        <taxon>Gammaproteobacteria</taxon>
        <taxon>Legionellales</taxon>
        <taxon>Legionellaceae</taxon>
        <taxon>Legionella</taxon>
    </lineage>
</organism>
<reference evidence="2 4" key="3">
    <citation type="submission" date="2016-10" db="EMBL/GenBank/DDBJ databases">
        <authorList>
            <person name="Varghese N."/>
            <person name="Submissions S."/>
        </authorList>
    </citation>
    <scope>NUCLEOTIDE SEQUENCE [LARGE SCALE GENOMIC DNA]</scope>
    <source>
        <strain evidence="2 4">ATCC 33218</strain>
    </source>
</reference>
<evidence type="ECO:0000313" key="4">
    <source>
        <dbReference type="Proteomes" id="UP000182998"/>
    </source>
</evidence>
<dbReference type="OrthoDB" id="5639050at2"/>
<dbReference type="EMBL" id="LN614830">
    <property type="protein sequence ID" value="CEG62078.1"/>
    <property type="molecule type" value="Genomic_DNA"/>
</dbReference>
<dbReference type="EMBL" id="FMVN01000017">
    <property type="protein sequence ID" value="SCY75359.1"/>
    <property type="molecule type" value="Genomic_DNA"/>
</dbReference>
<proteinExistence type="predicted"/>
<dbReference type="PATRIC" id="fig|451.8.peg.2428"/>
<reference evidence="3" key="1">
    <citation type="submission" date="2014-09" db="EMBL/GenBank/DDBJ databases">
        <authorList>
            <person name="Gomez-Valero L."/>
        </authorList>
    </citation>
    <scope>NUCLEOTIDE SEQUENCE [LARGE SCALE GENOMIC DNA]</scope>
    <source>
        <strain evidence="3">ATCC33218</strain>
    </source>
</reference>
<dbReference type="Proteomes" id="UP000182998">
    <property type="component" value="Unassembled WGS sequence"/>
</dbReference>
<dbReference type="RefSeq" id="WP_045100206.1">
    <property type="nucleotide sequence ID" value="NZ_CP020614.1"/>
</dbReference>
<evidence type="ECO:0000313" key="3">
    <source>
        <dbReference type="Proteomes" id="UP000032414"/>
    </source>
</evidence>
<evidence type="ECO:0000313" key="1">
    <source>
        <dbReference type="EMBL" id="CEG62078.1"/>
    </source>
</evidence>